<dbReference type="PROSITE" id="PS51257">
    <property type="entry name" value="PROKAR_LIPOPROTEIN"/>
    <property type="match status" value="1"/>
</dbReference>
<dbReference type="Proteomes" id="UP000588098">
    <property type="component" value="Unassembled WGS sequence"/>
</dbReference>
<organism evidence="1 2">
    <name type="scientific">Streptomyces zagrosensis</name>
    <dbReference type="NCBI Taxonomy" id="1042984"/>
    <lineage>
        <taxon>Bacteria</taxon>
        <taxon>Bacillati</taxon>
        <taxon>Actinomycetota</taxon>
        <taxon>Actinomycetes</taxon>
        <taxon>Kitasatosporales</taxon>
        <taxon>Streptomycetaceae</taxon>
        <taxon>Streptomyces</taxon>
    </lineage>
</organism>
<dbReference type="EMBL" id="JACHJL010000041">
    <property type="protein sequence ID" value="MBB5940333.1"/>
    <property type="molecule type" value="Genomic_DNA"/>
</dbReference>
<reference evidence="1 2" key="1">
    <citation type="submission" date="2020-08" db="EMBL/GenBank/DDBJ databases">
        <title>Genomic Encyclopedia of Type Strains, Phase III (KMG-III): the genomes of soil and plant-associated and newly described type strains.</title>
        <authorList>
            <person name="Whitman W."/>
        </authorList>
    </citation>
    <scope>NUCLEOTIDE SEQUENCE [LARGE SCALE GENOMIC DNA]</scope>
    <source>
        <strain evidence="1 2">CECT 8305</strain>
    </source>
</reference>
<accession>A0A7W9QIF4</accession>
<evidence type="ECO:0000313" key="1">
    <source>
        <dbReference type="EMBL" id="MBB5940333.1"/>
    </source>
</evidence>
<evidence type="ECO:0008006" key="3">
    <source>
        <dbReference type="Google" id="ProtNLM"/>
    </source>
</evidence>
<proteinExistence type="predicted"/>
<evidence type="ECO:0000313" key="2">
    <source>
        <dbReference type="Proteomes" id="UP000588098"/>
    </source>
</evidence>
<dbReference type="RefSeq" id="WP_184580377.1">
    <property type="nucleotide sequence ID" value="NZ_JACHJL010000041.1"/>
</dbReference>
<gene>
    <name evidence="1" type="ORF">FHS42_007431</name>
</gene>
<comment type="caution">
    <text evidence="1">The sequence shown here is derived from an EMBL/GenBank/DDBJ whole genome shotgun (WGS) entry which is preliminary data.</text>
</comment>
<keyword evidence="2" id="KW-1185">Reference proteome</keyword>
<name>A0A7W9QIF4_9ACTN</name>
<sequence length="189" mass="19820">MRLPLRASVLVLAGAVAMVGCTSDSQPSPELASQKGRVLGAAREQTDLAGLTSSAHDAGSGDRVPRADWSVCSQMQQGRTVEFAAVEKGEPCPSEDGKPVPWLKMPDVTGVTVSGARSALTGVENTLMKAPRLVGARRGVNPYADPAEGEPDSWMVCSQRPGSGTALDSRWQAEEDIELHVTQPGTPCP</sequence>
<dbReference type="AlphaFoldDB" id="A0A7W9QIF4"/>
<protein>
    <recommendedName>
        <fullName evidence="3">PASTA domain-containing protein</fullName>
    </recommendedName>
</protein>